<evidence type="ECO:0000256" key="11">
    <source>
        <dbReference type="SAM" id="MobiDB-lite"/>
    </source>
</evidence>
<reference evidence="14" key="1">
    <citation type="journal article" date="2017" name="Nat. Commun.">
        <title>The asparagus genome sheds light on the origin and evolution of a young Y chromosome.</title>
        <authorList>
            <person name="Harkess A."/>
            <person name="Zhou J."/>
            <person name="Xu C."/>
            <person name="Bowers J.E."/>
            <person name="Van der Hulst R."/>
            <person name="Ayyampalayam S."/>
            <person name="Mercati F."/>
            <person name="Riccardi P."/>
            <person name="McKain M.R."/>
            <person name="Kakrana A."/>
            <person name="Tang H."/>
            <person name="Ray J."/>
            <person name="Groenendijk J."/>
            <person name="Arikit S."/>
            <person name="Mathioni S.M."/>
            <person name="Nakano M."/>
            <person name="Shan H."/>
            <person name="Telgmann-Rauber A."/>
            <person name="Kanno A."/>
            <person name="Yue Z."/>
            <person name="Chen H."/>
            <person name="Li W."/>
            <person name="Chen Y."/>
            <person name="Xu X."/>
            <person name="Zhang Y."/>
            <person name="Luo S."/>
            <person name="Chen H."/>
            <person name="Gao J."/>
            <person name="Mao Z."/>
            <person name="Pires J.C."/>
            <person name="Luo M."/>
            <person name="Kudrna D."/>
            <person name="Wing R.A."/>
            <person name="Meyers B.C."/>
            <person name="Yi K."/>
            <person name="Kong H."/>
            <person name="Lavrijsen P."/>
            <person name="Sunseri F."/>
            <person name="Falavigna A."/>
            <person name="Ye Y."/>
            <person name="Leebens-Mack J.H."/>
            <person name="Chen G."/>
        </authorList>
    </citation>
    <scope>NUCLEOTIDE SEQUENCE [LARGE SCALE GENOMIC DNA]</scope>
    <source>
        <strain evidence="14">cv. DH0086</strain>
    </source>
</reference>
<evidence type="ECO:0000256" key="9">
    <source>
        <dbReference type="ARBA" id="ARBA00023315"/>
    </source>
</evidence>
<dbReference type="InterPro" id="IPR001594">
    <property type="entry name" value="Palmitoyltrfase_DHHC"/>
</dbReference>
<dbReference type="Proteomes" id="UP000243459">
    <property type="component" value="Chromosome 1"/>
</dbReference>
<evidence type="ECO:0000313" key="14">
    <source>
        <dbReference type="Proteomes" id="UP000243459"/>
    </source>
</evidence>
<feature type="transmembrane region" description="Helical" evidence="10">
    <location>
        <begin position="69"/>
        <end position="88"/>
    </location>
</feature>
<feature type="domain" description="Palmitoyltransferase DHHC" evidence="12">
    <location>
        <begin position="166"/>
        <end position="282"/>
    </location>
</feature>
<evidence type="ECO:0000256" key="3">
    <source>
        <dbReference type="ARBA" id="ARBA00022679"/>
    </source>
</evidence>
<feature type="region of interest" description="Disordered" evidence="11">
    <location>
        <begin position="123"/>
        <end position="142"/>
    </location>
</feature>
<keyword evidence="8" id="KW-0449">Lipoprotein</keyword>
<dbReference type="OrthoDB" id="9909019at2759"/>
<evidence type="ECO:0000259" key="12">
    <source>
        <dbReference type="Pfam" id="PF01529"/>
    </source>
</evidence>
<evidence type="ECO:0000256" key="2">
    <source>
        <dbReference type="ARBA" id="ARBA00008574"/>
    </source>
</evidence>
<protein>
    <recommendedName>
        <fullName evidence="10">S-acyltransferase</fullName>
        <ecNumber evidence="10">2.3.1.225</ecNumber>
    </recommendedName>
    <alternativeName>
        <fullName evidence="10">Palmitoyltransferase</fullName>
    </alternativeName>
</protein>
<keyword evidence="3 10" id="KW-0808">Transferase</keyword>
<evidence type="ECO:0000256" key="1">
    <source>
        <dbReference type="ARBA" id="ARBA00004127"/>
    </source>
</evidence>
<keyword evidence="9 10" id="KW-0012">Acyltransferase</keyword>
<dbReference type="PROSITE" id="PS50216">
    <property type="entry name" value="DHHC"/>
    <property type="match status" value="1"/>
</dbReference>
<dbReference type="EMBL" id="CM007381">
    <property type="protein sequence ID" value="ONK79857.1"/>
    <property type="molecule type" value="Genomic_DNA"/>
</dbReference>
<evidence type="ECO:0000256" key="8">
    <source>
        <dbReference type="ARBA" id="ARBA00023288"/>
    </source>
</evidence>
<dbReference type="InterPro" id="IPR039859">
    <property type="entry name" value="PFA4/ZDH16/20/ERF2-like"/>
</dbReference>
<comment type="domain">
    <text evidence="10">The DHHC domain is required for palmitoyltransferase activity.</text>
</comment>
<dbReference type="PANTHER" id="PTHR22883">
    <property type="entry name" value="ZINC FINGER DHHC DOMAIN CONTAINING PROTEIN"/>
    <property type="match status" value="1"/>
</dbReference>
<comment type="catalytic activity">
    <reaction evidence="10">
        <text>L-cysteinyl-[protein] + hexadecanoyl-CoA = S-hexadecanoyl-L-cysteinyl-[protein] + CoA</text>
        <dbReference type="Rhea" id="RHEA:36683"/>
        <dbReference type="Rhea" id="RHEA-COMP:10131"/>
        <dbReference type="Rhea" id="RHEA-COMP:11032"/>
        <dbReference type="ChEBI" id="CHEBI:29950"/>
        <dbReference type="ChEBI" id="CHEBI:57287"/>
        <dbReference type="ChEBI" id="CHEBI:57379"/>
        <dbReference type="ChEBI" id="CHEBI:74151"/>
        <dbReference type="EC" id="2.3.1.225"/>
    </reaction>
</comment>
<evidence type="ECO:0000313" key="13">
    <source>
        <dbReference type="EMBL" id="ONK79857.1"/>
    </source>
</evidence>
<evidence type="ECO:0000256" key="5">
    <source>
        <dbReference type="ARBA" id="ARBA00022989"/>
    </source>
</evidence>
<comment type="subcellular location">
    <subcellularLocation>
        <location evidence="1">Endomembrane system</location>
        <topology evidence="1">Multi-pass membrane protein</topology>
    </subcellularLocation>
</comment>
<evidence type="ECO:0000256" key="6">
    <source>
        <dbReference type="ARBA" id="ARBA00023136"/>
    </source>
</evidence>
<organism evidence="13 14">
    <name type="scientific">Asparagus officinalis</name>
    <name type="common">Garden asparagus</name>
    <dbReference type="NCBI Taxonomy" id="4686"/>
    <lineage>
        <taxon>Eukaryota</taxon>
        <taxon>Viridiplantae</taxon>
        <taxon>Streptophyta</taxon>
        <taxon>Embryophyta</taxon>
        <taxon>Tracheophyta</taxon>
        <taxon>Spermatophyta</taxon>
        <taxon>Magnoliopsida</taxon>
        <taxon>Liliopsida</taxon>
        <taxon>Asparagales</taxon>
        <taxon>Asparagaceae</taxon>
        <taxon>Asparagoideae</taxon>
        <taxon>Asparagus</taxon>
    </lineage>
</organism>
<dbReference type="GO" id="GO:0005783">
    <property type="term" value="C:endoplasmic reticulum"/>
    <property type="evidence" value="ECO:0007669"/>
    <property type="project" value="TreeGrafter"/>
</dbReference>
<feature type="transmembrane region" description="Helical" evidence="10">
    <location>
        <begin position="37"/>
        <end position="57"/>
    </location>
</feature>
<dbReference type="AlphaFoldDB" id="A0A5P1FR04"/>
<sequence length="347" mass="39803">MTTVTSCAPVRYACDEIADRFYRLIPCLSDSGKRSKLGVKVLLILLHVILVGSVFLLDSDLIRRTKKEPWYTVVYLILFAATLVQYFFTSGSSPGYVIDAMKAEHGTHATVINISKASMQSASRNGNLSSSTNSNLLGRNSRSSSSSWLKLVMDLYPPGSSSRSWTCMYCNIIQPPRSKHCHDCDKCVLQFDHHCVWLGTCIGRGNHCRFWWYIFEETILCVWTGILYITFLRSKDVKEWWEVFFTVLFLTALAFCFIFLVLLLLFHSYLVVTNQTTYELVRRRRILYLRGIPERVRPFSKGACRNIYNFCCSNDSIYTMEAVPTLEELEARAKPYTCVDIISCRCC</sequence>
<feature type="transmembrane region" description="Helical" evidence="10">
    <location>
        <begin position="243"/>
        <end position="266"/>
    </location>
</feature>
<name>A0A5P1FR04_ASPOF</name>
<accession>A0A5P1FR04</accession>
<evidence type="ECO:0000256" key="4">
    <source>
        <dbReference type="ARBA" id="ARBA00022692"/>
    </source>
</evidence>
<dbReference type="GO" id="GO:0006612">
    <property type="term" value="P:protein targeting to membrane"/>
    <property type="evidence" value="ECO:0007669"/>
    <property type="project" value="TreeGrafter"/>
</dbReference>
<dbReference type="OMA" id="IRTWTCT"/>
<keyword evidence="7" id="KW-0564">Palmitate</keyword>
<dbReference type="GO" id="GO:0005794">
    <property type="term" value="C:Golgi apparatus"/>
    <property type="evidence" value="ECO:0007669"/>
    <property type="project" value="TreeGrafter"/>
</dbReference>
<gene>
    <name evidence="13" type="ORF">A4U43_C01F10990</name>
</gene>
<keyword evidence="4 10" id="KW-0812">Transmembrane</keyword>
<comment type="similarity">
    <text evidence="2 10">Belongs to the DHHC palmitoyltransferase family.</text>
</comment>
<dbReference type="Gramene" id="ONK79857">
    <property type="protein sequence ID" value="ONK79857"/>
    <property type="gene ID" value="A4U43_C01F10990"/>
</dbReference>
<proteinExistence type="inferred from homology"/>
<dbReference type="EC" id="2.3.1.225" evidence="10"/>
<evidence type="ECO:0000256" key="7">
    <source>
        <dbReference type="ARBA" id="ARBA00023139"/>
    </source>
</evidence>
<keyword evidence="6 10" id="KW-0472">Membrane</keyword>
<keyword evidence="14" id="KW-1185">Reference proteome</keyword>
<feature type="transmembrane region" description="Helical" evidence="10">
    <location>
        <begin position="210"/>
        <end position="231"/>
    </location>
</feature>
<dbReference type="GO" id="GO:0019706">
    <property type="term" value="F:protein-cysteine S-palmitoyltransferase activity"/>
    <property type="evidence" value="ECO:0007669"/>
    <property type="project" value="UniProtKB-EC"/>
</dbReference>
<keyword evidence="5 10" id="KW-1133">Transmembrane helix</keyword>
<dbReference type="Pfam" id="PF01529">
    <property type="entry name" value="DHHC"/>
    <property type="match status" value="1"/>
</dbReference>
<evidence type="ECO:0000256" key="10">
    <source>
        <dbReference type="RuleBase" id="RU079119"/>
    </source>
</evidence>
<dbReference type="PANTHER" id="PTHR22883:SF301">
    <property type="entry name" value="PALMITOYLTRANSFERASE ZDHHC12"/>
    <property type="match status" value="1"/>
</dbReference>